<reference evidence="2 3" key="1">
    <citation type="submission" date="2020-01" db="EMBL/GenBank/DDBJ databases">
        <title>Genome sequence of Arachis hypogaea, cultivar Shitouqi.</title>
        <authorList>
            <person name="Zhuang W."/>
            <person name="Chen H."/>
            <person name="Varshney R."/>
            <person name="Wang D."/>
            <person name="Ming R."/>
        </authorList>
    </citation>
    <scope>NUCLEOTIDE SEQUENCE [LARGE SCALE GENOMIC DNA]</scope>
    <source>
        <tissue evidence="2">Young leaf</tissue>
    </source>
</reference>
<dbReference type="Proteomes" id="UP000464620">
    <property type="component" value="Chromosome B09"/>
</dbReference>
<accession>A0A6B9VC10</accession>
<proteinExistence type="predicted"/>
<dbReference type="PANTHER" id="PTHR46033:SF8">
    <property type="entry name" value="PROTEIN MAINTENANCE OF MERISTEMS-LIKE"/>
    <property type="match status" value="1"/>
</dbReference>
<sequence>MEQQLLGYEDTMYRLDEAEHIAGRLDQVAPRILRTMRYLMTRPPEQIRSYLRRVGFEYVAYMVEFEHDWPLVSALIERWRLESHTFHLPCGEMTITLQDRRGQTVTNQMDCEAYLVPQHGLQRAGAGRHRGAPVEVHERVHHAVDRGILFSDASDSRVHIRWLPLLKDLETCGRLSWGSAVLAWLYCQMCRATEHGQCNLGGCVSLLLS</sequence>
<dbReference type="EMBL" id="CP031001">
    <property type="protein sequence ID" value="QHN78707.1"/>
    <property type="molecule type" value="Genomic_DNA"/>
</dbReference>
<protein>
    <recommendedName>
        <fullName evidence="1">Aminotransferase-like plant mobile domain-containing protein</fullName>
    </recommendedName>
</protein>
<name>A0A6B9VC10_ARAHY</name>
<dbReference type="AlphaFoldDB" id="A0A6B9VC10"/>
<gene>
    <name evidence="2" type="ORF">DS421_19g663670</name>
</gene>
<dbReference type="InterPro" id="IPR044824">
    <property type="entry name" value="MAIN-like"/>
</dbReference>
<dbReference type="InterPro" id="IPR019557">
    <property type="entry name" value="AminoTfrase-like_pln_mobile"/>
</dbReference>
<dbReference type="PANTHER" id="PTHR46033">
    <property type="entry name" value="PROTEIN MAIN-LIKE 2"/>
    <property type="match status" value="1"/>
</dbReference>
<organism evidence="2 3">
    <name type="scientific">Arachis hypogaea</name>
    <name type="common">Peanut</name>
    <dbReference type="NCBI Taxonomy" id="3818"/>
    <lineage>
        <taxon>Eukaryota</taxon>
        <taxon>Viridiplantae</taxon>
        <taxon>Streptophyta</taxon>
        <taxon>Embryophyta</taxon>
        <taxon>Tracheophyta</taxon>
        <taxon>Spermatophyta</taxon>
        <taxon>Magnoliopsida</taxon>
        <taxon>eudicotyledons</taxon>
        <taxon>Gunneridae</taxon>
        <taxon>Pentapetalae</taxon>
        <taxon>rosids</taxon>
        <taxon>fabids</taxon>
        <taxon>Fabales</taxon>
        <taxon>Fabaceae</taxon>
        <taxon>Papilionoideae</taxon>
        <taxon>50 kb inversion clade</taxon>
        <taxon>dalbergioids sensu lato</taxon>
        <taxon>Dalbergieae</taxon>
        <taxon>Pterocarpus clade</taxon>
        <taxon>Arachis</taxon>
    </lineage>
</organism>
<evidence type="ECO:0000313" key="2">
    <source>
        <dbReference type="EMBL" id="QHN78707.1"/>
    </source>
</evidence>
<evidence type="ECO:0000259" key="1">
    <source>
        <dbReference type="Pfam" id="PF10536"/>
    </source>
</evidence>
<dbReference type="GO" id="GO:0010073">
    <property type="term" value="P:meristem maintenance"/>
    <property type="evidence" value="ECO:0007669"/>
    <property type="project" value="InterPro"/>
</dbReference>
<feature type="domain" description="Aminotransferase-like plant mobile" evidence="1">
    <location>
        <begin position="148"/>
        <end position="207"/>
    </location>
</feature>
<evidence type="ECO:0000313" key="3">
    <source>
        <dbReference type="Proteomes" id="UP000464620"/>
    </source>
</evidence>
<feature type="domain" description="Aminotransferase-like plant mobile" evidence="1">
    <location>
        <begin position="60"/>
        <end position="99"/>
    </location>
</feature>
<dbReference type="Pfam" id="PF10536">
    <property type="entry name" value="PMD"/>
    <property type="match status" value="2"/>
</dbReference>